<keyword evidence="2" id="KW-1185">Reference proteome</keyword>
<organism evidence="1 2">
    <name type="scientific">Monoraphidium neglectum</name>
    <dbReference type="NCBI Taxonomy" id="145388"/>
    <lineage>
        <taxon>Eukaryota</taxon>
        <taxon>Viridiplantae</taxon>
        <taxon>Chlorophyta</taxon>
        <taxon>core chlorophytes</taxon>
        <taxon>Chlorophyceae</taxon>
        <taxon>CS clade</taxon>
        <taxon>Sphaeropleales</taxon>
        <taxon>Selenastraceae</taxon>
        <taxon>Monoraphidium</taxon>
    </lineage>
</organism>
<gene>
    <name evidence="1" type="ORF">MNEG_0218</name>
</gene>
<name>A0A0D2LN81_9CHLO</name>
<protein>
    <submittedName>
        <fullName evidence="1">F-box protein</fullName>
    </submittedName>
</protein>
<sequence length="200" mass="21833">MEHDLLVAVLSFLAPRELGPAKAVSCAWAAAAAAALPESFTRHCFLSLAVHYGVQPTAIKRINNMISDHSLHSRIFVHVPVAFADDLVGRAVQVRYCQAAKRDVAVLLEDGDACCSSDWEAYCGREAELQAEQLREKMSKLLGRSMRVDKETALFYIDEAGGDLKRAMSSASKDASWEDTTLGPIRTAPLQRWISGDAGL</sequence>
<evidence type="ECO:0000313" key="2">
    <source>
        <dbReference type="Proteomes" id="UP000054498"/>
    </source>
</evidence>
<dbReference type="Proteomes" id="UP000054498">
    <property type="component" value="Unassembled WGS sequence"/>
</dbReference>
<dbReference type="EMBL" id="KK100236">
    <property type="protein sequence ID" value="KIZ07719.1"/>
    <property type="molecule type" value="Genomic_DNA"/>
</dbReference>
<dbReference type="STRING" id="145388.A0A0D2LN81"/>
<evidence type="ECO:0000313" key="1">
    <source>
        <dbReference type="EMBL" id="KIZ07719.1"/>
    </source>
</evidence>
<dbReference type="OrthoDB" id="538216at2759"/>
<proteinExistence type="predicted"/>
<dbReference type="RefSeq" id="XP_013906738.1">
    <property type="nucleotide sequence ID" value="XM_014051284.1"/>
</dbReference>
<dbReference type="KEGG" id="mng:MNEG_0218"/>
<accession>A0A0D2LN81</accession>
<reference evidence="1 2" key="1">
    <citation type="journal article" date="2013" name="BMC Genomics">
        <title>Reconstruction of the lipid metabolism for the microalga Monoraphidium neglectum from its genome sequence reveals characteristics suitable for biofuel production.</title>
        <authorList>
            <person name="Bogen C."/>
            <person name="Al-Dilaimi A."/>
            <person name="Albersmeier A."/>
            <person name="Wichmann J."/>
            <person name="Grundmann M."/>
            <person name="Rupp O."/>
            <person name="Lauersen K.J."/>
            <person name="Blifernez-Klassen O."/>
            <person name="Kalinowski J."/>
            <person name="Goesmann A."/>
            <person name="Mussgnug J.H."/>
            <person name="Kruse O."/>
        </authorList>
    </citation>
    <scope>NUCLEOTIDE SEQUENCE [LARGE SCALE GENOMIC DNA]</scope>
    <source>
        <strain evidence="1 2">SAG 48.87</strain>
    </source>
</reference>
<dbReference type="GeneID" id="25726336"/>
<dbReference type="AlphaFoldDB" id="A0A0D2LN81"/>